<dbReference type="PANTHER" id="PTHR11616:SF321">
    <property type="entry name" value="SODIUM-DEPENDENT NUTRIENT AMINO ACID TRANSPORTER 1-RELATED"/>
    <property type="match status" value="1"/>
</dbReference>
<dbReference type="AlphaFoldDB" id="A0A210QAD1"/>
<keyword evidence="6 12" id="KW-0472">Membrane</keyword>
<dbReference type="Proteomes" id="UP000242188">
    <property type="component" value="Unassembled WGS sequence"/>
</dbReference>
<dbReference type="GO" id="GO:0089718">
    <property type="term" value="P:amino acid import across plasma membrane"/>
    <property type="evidence" value="ECO:0007669"/>
    <property type="project" value="TreeGrafter"/>
</dbReference>
<feature type="transmembrane region" description="Helical" evidence="12">
    <location>
        <begin position="346"/>
        <end position="371"/>
    </location>
</feature>
<feature type="binding site" evidence="8">
    <location>
        <position position="320"/>
    </location>
    <ligand>
        <name>Na(+)</name>
        <dbReference type="ChEBI" id="CHEBI:29101"/>
        <label>2</label>
    </ligand>
</feature>
<evidence type="ECO:0000256" key="3">
    <source>
        <dbReference type="ARBA" id="ARBA00022448"/>
    </source>
</evidence>
<feature type="transmembrane region" description="Helical" evidence="12">
    <location>
        <begin position="87"/>
        <end position="108"/>
    </location>
</feature>
<proteinExistence type="inferred from homology"/>
<feature type="binding site" evidence="8">
    <location>
        <position position="352"/>
    </location>
    <ligand>
        <name>Na(+)</name>
        <dbReference type="ChEBI" id="CHEBI:29101"/>
        <label>2</label>
    </ligand>
</feature>
<dbReference type="GO" id="GO:0005283">
    <property type="term" value="F:amino acid:sodium symporter activity"/>
    <property type="evidence" value="ECO:0007669"/>
    <property type="project" value="TreeGrafter"/>
</dbReference>
<dbReference type="SUPFAM" id="SSF161070">
    <property type="entry name" value="SNF-like"/>
    <property type="match status" value="1"/>
</dbReference>
<evidence type="ECO:0000256" key="1">
    <source>
        <dbReference type="ARBA" id="ARBA00004141"/>
    </source>
</evidence>
<keyword evidence="3 10" id="KW-0813">Transport</keyword>
<comment type="similarity">
    <text evidence="2 10">Belongs to the sodium:neurotransmitter symporter (SNF) (TC 2.A.22) family.</text>
</comment>
<feature type="transmembrane region" description="Helical" evidence="12">
    <location>
        <begin position="264"/>
        <end position="284"/>
    </location>
</feature>
<dbReference type="InterPro" id="IPR037272">
    <property type="entry name" value="SNS_sf"/>
</dbReference>
<evidence type="ECO:0000256" key="4">
    <source>
        <dbReference type="ARBA" id="ARBA00022692"/>
    </source>
</evidence>
<dbReference type="InterPro" id="IPR000175">
    <property type="entry name" value="Na/ntran_symport"/>
</dbReference>
<evidence type="ECO:0000256" key="9">
    <source>
        <dbReference type="PIRSR" id="PIRSR600175-2"/>
    </source>
</evidence>
<feature type="compositionally biased region" description="Low complexity" evidence="11">
    <location>
        <begin position="29"/>
        <end position="44"/>
    </location>
</feature>
<feature type="binding site" evidence="8">
    <location>
        <position position="63"/>
    </location>
    <ligand>
        <name>Na(+)</name>
        <dbReference type="ChEBI" id="CHEBI:29101"/>
        <label>1</label>
    </ligand>
</feature>
<feature type="transmembrane region" description="Helical" evidence="12">
    <location>
        <begin position="237"/>
        <end position="255"/>
    </location>
</feature>
<keyword evidence="8" id="KW-0915">Sodium</keyword>
<evidence type="ECO:0000256" key="6">
    <source>
        <dbReference type="ARBA" id="ARBA00023136"/>
    </source>
</evidence>
<feature type="transmembrane region" description="Helical" evidence="12">
    <location>
        <begin position="405"/>
        <end position="424"/>
    </location>
</feature>
<gene>
    <name evidence="13" type="ORF">KP79_PYT11598</name>
</gene>
<keyword evidence="9" id="KW-1015">Disulfide bond</keyword>
<evidence type="ECO:0000313" key="14">
    <source>
        <dbReference type="Proteomes" id="UP000242188"/>
    </source>
</evidence>
<keyword evidence="5 12" id="KW-1133">Transmembrane helix</keyword>
<keyword evidence="10" id="KW-0769">Symport</keyword>
<dbReference type="PRINTS" id="PR00176">
    <property type="entry name" value="NANEUSMPORT"/>
</dbReference>
<keyword evidence="7" id="KW-0325">Glycoprotein</keyword>
<feature type="transmembrane region" description="Helical" evidence="12">
    <location>
        <begin position="57"/>
        <end position="75"/>
    </location>
</feature>
<evidence type="ECO:0000256" key="12">
    <source>
        <dbReference type="SAM" id="Phobius"/>
    </source>
</evidence>
<evidence type="ECO:0000256" key="8">
    <source>
        <dbReference type="PIRSR" id="PIRSR600175-1"/>
    </source>
</evidence>
<evidence type="ECO:0000256" key="10">
    <source>
        <dbReference type="RuleBase" id="RU003732"/>
    </source>
</evidence>
<organism evidence="13 14">
    <name type="scientific">Mizuhopecten yessoensis</name>
    <name type="common">Japanese scallop</name>
    <name type="synonym">Patinopecten yessoensis</name>
    <dbReference type="NCBI Taxonomy" id="6573"/>
    <lineage>
        <taxon>Eukaryota</taxon>
        <taxon>Metazoa</taxon>
        <taxon>Spiralia</taxon>
        <taxon>Lophotrochozoa</taxon>
        <taxon>Mollusca</taxon>
        <taxon>Bivalvia</taxon>
        <taxon>Autobranchia</taxon>
        <taxon>Pteriomorphia</taxon>
        <taxon>Pectinida</taxon>
        <taxon>Pectinoidea</taxon>
        <taxon>Pectinidae</taxon>
        <taxon>Mizuhopecten</taxon>
    </lineage>
</organism>
<accession>A0A210QAD1</accession>
<evidence type="ECO:0000256" key="2">
    <source>
        <dbReference type="ARBA" id="ARBA00006459"/>
    </source>
</evidence>
<dbReference type="GO" id="GO:0005886">
    <property type="term" value="C:plasma membrane"/>
    <property type="evidence" value="ECO:0007669"/>
    <property type="project" value="TreeGrafter"/>
</dbReference>
<dbReference type="Pfam" id="PF00209">
    <property type="entry name" value="SNF"/>
    <property type="match status" value="1"/>
</dbReference>
<dbReference type="PANTHER" id="PTHR11616">
    <property type="entry name" value="SODIUM/CHLORIDE DEPENDENT TRANSPORTER"/>
    <property type="match status" value="1"/>
</dbReference>
<keyword evidence="14" id="KW-1185">Reference proteome</keyword>
<feature type="transmembrane region" description="Helical" evidence="12">
    <location>
        <begin position="313"/>
        <end position="334"/>
    </location>
</feature>
<feature type="disulfide bond" evidence="9">
    <location>
        <begin position="168"/>
        <end position="177"/>
    </location>
</feature>
<sequence>MSKSHISTEDFVTAELGLLTEKEKALEQSSNDSSSRSSSAGSSDETSRGNWSGRLDFLLSCIGYAIGLGNIWRFPYLCYKNGGGAFLIPYTIFLVLCGIPLFFMEVIFGQFVSLSPITIWRICPLFKGVGYGMVIISGIVCVYYNIIISWTIYYLYHSLRAVLPWSMCNNPWNTDLCYVRTGLNATSPVNITTTTLAGNVAVAVQNVTKMMTASEEFWERHVLRRTSGIHDMGELRWDLFICLFIAWVVIFLCLCKGVKSSGKVVYFTATFPYLVLLILLVRGLTLPGAGSGIKFYLIPDFNKLKDFQVWGDAAVQIFYSIGPAWGGLITMASYNKFHNNCYRDAMIVPFINCGTSIFAGLVIFSVLGFMAHETGVDIANVVTHGPGLAFVAYPEAMTTLPISPLWAVLFFLMLFTVGLDTQLCNEPIRIQGHR</sequence>
<comment type="subcellular location">
    <subcellularLocation>
        <location evidence="1">Membrane</location>
        <topology evidence="1">Multi-pass membrane protein</topology>
    </subcellularLocation>
</comment>
<keyword evidence="8" id="KW-0479">Metal-binding</keyword>
<comment type="caution">
    <text evidence="13">The sequence shown here is derived from an EMBL/GenBank/DDBJ whole genome shotgun (WGS) entry which is preliminary data.</text>
</comment>
<feature type="binding site" evidence="8">
    <location>
        <position position="65"/>
    </location>
    <ligand>
        <name>Na(+)</name>
        <dbReference type="ChEBI" id="CHEBI:29101"/>
        <label>1</label>
    </ligand>
</feature>
<dbReference type="PROSITE" id="PS50267">
    <property type="entry name" value="NA_NEUROTRAN_SYMP_3"/>
    <property type="match status" value="1"/>
</dbReference>
<evidence type="ECO:0000256" key="11">
    <source>
        <dbReference type="SAM" id="MobiDB-lite"/>
    </source>
</evidence>
<feature type="binding site" evidence="8">
    <location>
        <position position="70"/>
    </location>
    <ligand>
        <name>Na(+)</name>
        <dbReference type="ChEBI" id="CHEBI:29101"/>
        <label>1</label>
    </ligand>
</feature>
<reference evidence="13 14" key="1">
    <citation type="journal article" date="2017" name="Nat. Ecol. Evol.">
        <title>Scallop genome provides insights into evolution of bilaterian karyotype and development.</title>
        <authorList>
            <person name="Wang S."/>
            <person name="Zhang J."/>
            <person name="Jiao W."/>
            <person name="Li J."/>
            <person name="Xun X."/>
            <person name="Sun Y."/>
            <person name="Guo X."/>
            <person name="Huan P."/>
            <person name="Dong B."/>
            <person name="Zhang L."/>
            <person name="Hu X."/>
            <person name="Sun X."/>
            <person name="Wang J."/>
            <person name="Zhao C."/>
            <person name="Wang Y."/>
            <person name="Wang D."/>
            <person name="Huang X."/>
            <person name="Wang R."/>
            <person name="Lv J."/>
            <person name="Li Y."/>
            <person name="Zhang Z."/>
            <person name="Liu B."/>
            <person name="Lu W."/>
            <person name="Hui Y."/>
            <person name="Liang J."/>
            <person name="Zhou Z."/>
            <person name="Hou R."/>
            <person name="Li X."/>
            <person name="Liu Y."/>
            <person name="Li H."/>
            <person name="Ning X."/>
            <person name="Lin Y."/>
            <person name="Zhao L."/>
            <person name="Xing Q."/>
            <person name="Dou J."/>
            <person name="Li Y."/>
            <person name="Mao J."/>
            <person name="Guo H."/>
            <person name="Dou H."/>
            <person name="Li T."/>
            <person name="Mu C."/>
            <person name="Jiang W."/>
            <person name="Fu Q."/>
            <person name="Fu X."/>
            <person name="Miao Y."/>
            <person name="Liu J."/>
            <person name="Yu Q."/>
            <person name="Li R."/>
            <person name="Liao H."/>
            <person name="Li X."/>
            <person name="Kong Y."/>
            <person name="Jiang Z."/>
            <person name="Chourrout D."/>
            <person name="Li R."/>
            <person name="Bao Z."/>
        </authorList>
    </citation>
    <scope>NUCLEOTIDE SEQUENCE [LARGE SCALE GENOMIC DNA]</scope>
    <source>
        <strain evidence="13 14">PY_sf001</strain>
    </source>
</reference>
<name>A0A210QAD1_MIZYE</name>
<evidence type="ECO:0000256" key="7">
    <source>
        <dbReference type="ARBA" id="ARBA00023180"/>
    </source>
</evidence>
<dbReference type="EMBL" id="NEDP02004420">
    <property type="protein sequence ID" value="OWF45690.1"/>
    <property type="molecule type" value="Genomic_DNA"/>
</dbReference>
<protein>
    <recommendedName>
        <fullName evidence="10">Transporter</fullName>
    </recommendedName>
</protein>
<feature type="transmembrane region" description="Helical" evidence="12">
    <location>
        <begin position="129"/>
        <end position="156"/>
    </location>
</feature>
<keyword evidence="4 10" id="KW-0812">Transmembrane</keyword>
<evidence type="ECO:0000256" key="5">
    <source>
        <dbReference type="ARBA" id="ARBA00022989"/>
    </source>
</evidence>
<feature type="binding site" evidence="8">
    <location>
        <position position="420"/>
    </location>
    <ligand>
        <name>Na(+)</name>
        <dbReference type="ChEBI" id="CHEBI:29101"/>
        <label>1</label>
    </ligand>
</feature>
<dbReference type="OrthoDB" id="6581954at2759"/>
<dbReference type="GO" id="GO:0046872">
    <property type="term" value="F:metal ion binding"/>
    <property type="evidence" value="ECO:0007669"/>
    <property type="project" value="UniProtKB-KW"/>
</dbReference>
<evidence type="ECO:0000313" key="13">
    <source>
        <dbReference type="EMBL" id="OWF45690.1"/>
    </source>
</evidence>
<feature type="region of interest" description="Disordered" evidence="11">
    <location>
        <begin position="23"/>
        <end position="49"/>
    </location>
</feature>
<dbReference type="PROSITE" id="PS00610">
    <property type="entry name" value="NA_NEUROTRAN_SYMP_1"/>
    <property type="match status" value="1"/>
</dbReference>